<dbReference type="EMBL" id="AFAY01000029">
    <property type="protein sequence ID" value="EGF10882.1"/>
    <property type="molecule type" value="Genomic_DNA"/>
</dbReference>
<comment type="caution">
    <text evidence="2">The sequence shown here is derived from an EMBL/GenBank/DDBJ whole genome shotgun (WGS) entry which is preliminary data.</text>
</comment>
<name>F2BCC5_9NEIS</name>
<evidence type="ECO:0000259" key="1">
    <source>
        <dbReference type="Pfam" id="PF25181"/>
    </source>
</evidence>
<sequence length="89" mass="10106">MRRELRQREADFSRLMAEEWGRRIVRLLLAEAGVWRGSFSPDAFQTAFNEGRRAQGLFLLDAVKHCDEFLLLMEADDERNGSGESGGGC</sequence>
<accession>F2BCC5</accession>
<reference evidence="2 3" key="1">
    <citation type="submission" date="2011-02" db="EMBL/GenBank/DDBJ databases">
        <authorList>
            <person name="Muzny D."/>
            <person name="Qin X."/>
            <person name="Deng J."/>
            <person name="Jiang H."/>
            <person name="Liu Y."/>
            <person name="Qu J."/>
            <person name="Song X.-Z."/>
            <person name="Zhang L."/>
            <person name="Thornton R."/>
            <person name="Coyle M."/>
            <person name="Francisco L."/>
            <person name="Jackson L."/>
            <person name="Javaid M."/>
            <person name="Korchina V."/>
            <person name="Kovar C."/>
            <person name="Mata R."/>
            <person name="Mathew T."/>
            <person name="Ngo R."/>
            <person name="Nguyen L."/>
            <person name="Nguyen N."/>
            <person name="Okwuonu G."/>
            <person name="Ongeri F."/>
            <person name="Pham C."/>
            <person name="Simmons D."/>
            <person name="Wilczek-Boney K."/>
            <person name="Hale W."/>
            <person name="Jakkamsetti A."/>
            <person name="Pham P."/>
            <person name="Ruth R."/>
            <person name="San Lucas F."/>
            <person name="Warren J."/>
            <person name="Zhang J."/>
            <person name="Zhao Z."/>
            <person name="Zhou C."/>
            <person name="Zhu D."/>
            <person name="Lee S."/>
            <person name="Bess C."/>
            <person name="Blankenburg K."/>
            <person name="Forbes L."/>
            <person name="Fu Q."/>
            <person name="Gubbala S."/>
            <person name="Hirani K."/>
            <person name="Jayaseelan J.C."/>
            <person name="Lara F."/>
            <person name="Munidasa M."/>
            <person name="Palculict T."/>
            <person name="Patil S."/>
            <person name="Pu L.-L."/>
            <person name="Saada N."/>
            <person name="Tang L."/>
            <person name="Weissenberger G."/>
            <person name="Zhu Y."/>
            <person name="Hemphill L."/>
            <person name="Shang Y."/>
            <person name="Youmans B."/>
            <person name="Ayvaz T."/>
            <person name="Ross M."/>
            <person name="Santibanez J."/>
            <person name="Aqrawi P."/>
            <person name="Gross S."/>
            <person name="Joshi V."/>
            <person name="Fowler G."/>
            <person name="Nazareth L."/>
            <person name="Reid J."/>
            <person name="Worley K."/>
            <person name="Petrosino J."/>
            <person name="Highlander S."/>
            <person name="Gibbs R."/>
        </authorList>
    </citation>
    <scope>NUCLEOTIDE SEQUENCE [LARGE SCALE GENOMIC DNA]</scope>
    <source>
        <strain evidence="2 3">ATCC BAA-1200</strain>
    </source>
</reference>
<organism evidence="2 3">
    <name type="scientific">Neisseria bacilliformis ATCC BAA-1200</name>
    <dbReference type="NCBI Taxonomy" id="888742"/>
    <lineage>
        <taxon>Bacteria</taxon>
        <taxon>Pseudomonadati</taxon>
        <taxon>Pseudomonadota</taxon>
        <taxon>Betaproteobacteria</taxon>
        <taxon>Neisseriales</taxon>
        <taxon>Neisseriaceae</taxon>
        <taxon>Neisseria</taxon>
    </lineage>
</organism>
<dbReference type="HOGENOM" id="CLU_167331_0_0_4"/>
<dbReference type="Pfam" id="PF25181">
    <property type="entry name" value="Phage_Bbp19"/>
    <property type="match status" value="1"/>
</dbReference>
<dbReference type="AlphaFoldDB" id="F2BCC5"/>
<protein>
    <recommendedName>
        <fullName evidence="1">Bbp19-like phage domain-containing protein</fullName>
    </recommendedName>
</protein>
<keyword evidence="3" id="KW-1185">Reference proteome</keyword>
<evidence type="ECO:0000313" key="3">
    <source>
        <dbReference type="Proteomes" id="UP000004105"/>
    </source>
</evidence>
<feature type="domain" description="Bbp19-like phage" evidence="1">
    <location>
        <begin position="12"/>
        <end position="71"/>
    </location>
</feature>
<gene>
    <name evidence="2" type="ORF">HMPREF9123_1353</name>
</gene>
<evidence type="ECO:0000313" key="2">
    <source>
        <dbReference type="EMBL" id="EGF10882.1"/>
    </source>
</evidence>
<proteinExistence type="predicted"/>
<dbReference type="Proteomes" id="UP000004105">
    <property type="component" value="Unassembled WGS sequence"/>
</dbReference>
<dbReference type="InterPro" id="IPR057447">
    <property type="entry name" value="Bbp19-like_phage"/>
</dbReference>